<feature type="transmembrane region" description="Helical" evidence="8">
    <location>
        <begin position="76"/>
        <end position="97"/>
    </location>
</feature>
<gene>
    <name evidence="10" type="ORF">NQU55_07495</name>
</gene>
<comment type="subcellular location">
    <subcellularLocation>
        <location evidence="1">Cell membrane</location>
        <topology evidence="1">Multi-pass membrane protein</topology>
    </subcellularLocation>
</comment>
<evidence type="ECO:0000256" key="7">
    <source>
        <dbReference type="SAM" id="MobiDB-lite"/>
    </source>
</evidence>
<dbReference type="RefSeq" id="WP_168091194.1">
    <property type="nucleotide sequence ID" value="NZ_JAATER010000015.1"/>
</dbReference>
<comment type="caution">
    <text evidence="10">The sequence shown here is derived from an EMBL/GenBank/DDBJ whole genome shotgun (WGS) entry which is preliminary data.</text>
</comment>
<evidence type="ECO:0000256" key="3">
    <source>
        <dbReference type="ARBA" id="ARBA00022692"/>
    </source>
</evidence>
<dbReference type="GO" id="GO:0005886">
    <property type="term" value="C:plasma membrane"/>
    <property type="evidence" value="ECO:0007669"/>
    <property type="project" value="UniProtKB-SubCell"/>
</dbReference>
<evidence type="ECO:0000256" key="4">
    <source>
        <dbReference type="ARBA" id="ARBA00022989"/>
    </source>
</evidence>
<keyword evidence="11" id="KW-1185">Reference proteome</keyword>
<evidence type="ECO:0000259" key="9">
    <source>
        <dbReference type="Pfam" id="PF13515"/>
    </source>
</evidence>
<evidence type="ECO:0000256" key="2">
    <source>
        <dbReference type="ARBA" id="ARBA00022475"/>
    </source>
</evidence>
<keyword evidence="3 8" id="KW-0812">Transmembrane</keyword>
<proteinExistence type="inferred from homology"/>
<dbReference type="AlphaFoldDB" id="A0A9X2LEF7"/>
<sequence length="541" mass="54783">MLRRSPLPGPLRAALRIGRPADIWYKSALSGVVAMAVPYAALLAADRLDLALYTSAGALCALFGHDRPYAARARFLALVVLGMTASVGTALATAALAPSPAVLVAVAAVLAAAQKTACDATRTGPPGHIILTFVTASACFAPQRAADLPLHTGLTLACGLWAWLVCMAPALVRPHGPERIAAARALEAAARLARAHTAEAGDPANPGDADRARHAAWQALLRAPATVRAHVHAELALREAAPHGRGGPDAGRSPAAGPAPAGGPWQAWALELRKGRPLPGEAPAAPGPGAVPPGPLPLPLLLPTGARVLTGSALAGWASLACGVGHPYWAVVSAASVVQAGGAPSWQRALQRVLGNLLGVALFAALAPLMHTGHAAMVLAVLVLLAGAEALISRNYWLGTVCVTPMALLLTEFGGSRPAGELVGDRWTDTLVGAAAGLLACALVTNRRAADRVDAAVVRVSEAHAAALAASAGAGGHEADRARDRLAAALVDLREAADAAAGEWRQRTGPGERVARAEHEGHRALASLARGRAPGGGAAPM</sequence>
<dbReference type="Pfam" id="PF13515">
    <property type="entry name" value="FUSC_2"/>
    <property type="match status" value="1"/>
</dbReference>
<comment type="similarity">
    <text evidence="6">Belongs to the YccS/YhfK family.</text>
</comment>
<feature type="transmembrane region" description="Helical" evidence="8">
    <location>
        <begin position="375"/>
        <end position="392"/>
    </location>
</feature>
<protein>
    <submittedName>
        <fullName evidence="10">FUSC family protein</fullName>
    </submittedName>
</protein>
<feature type="domain" description="Integral membrane bound transporter" evidence="9">
    <location>
        <begin position="314"/>
        <end position="439"/>
    </location>
</feature>
<feature type="region of interest" description="Disordered" evidence="7">
    <location>
        <begin position="239"/>
        <end position="264"/>
    </location>
</feature>
<accession>A0A9X2LEF7</accession>
<evidence type="ECO:0000256" key="6">
    <source>
        <dbReference type="ARBA" id="ARBA00043993"/>
    </source>
</evidence>
<dbReference type="InterPro" id="IPR049453">
    <property type="entry name" value="Memb_transporter_dom"/>
</dbReference>
<feature type="transmembrane region" description="Helical" evidence="8">
    <location>
        <begin position="353"/>
        <end position="369"/>
    </location>
</feature>
<dbReference type="PANTHER" id="PTHR30509">
    <property type="entry name" value="P-HYDROXYBENZOIC ACID EFFLUX PUMP SUBUNIT-RELATED"/>
    <property type="match status" value="1"/>
</dbReference>
<evidence type="ECO:0000313" key="11">
    <source>
        <dbReference type="Proteomes" id="UP001142374"/>
    </source>
</evidence>
<evidence type="ECO:0000256" key="8">
    <source>
        <dbReference type="SAM" id="Phobius"/>
    </source>
</evidence>
<name>A0A9X2LEF7_9ACTN</name>
<keyword evidence="4 8" id="KW-1133">Transmembrane helix</keyword>
<feature type="compositionally biased region" description="Low complexity" evidence="7">
    <location>
        <begin position="250"/>
        <end position="264"/>
    </location>
</feature>
<evidence type="ECO:0000256" key="1">
    <source>
        <dbReference type="ARBA" id="ARBA00004651"/>
    </source>
</evidence>
<dbReference type="EMBL" id="JANIID010000004">
    <property type="protein sequence ID" value="MCQ8769623.1"/>
    <property type="molecule type" value="Genomic_DNA"/>
</dbReference>
<feature type="transmembrane region" description="Helical" evidence="8">
    <location>
        <begin position="21"/>
        <end position="42"/>
    </location>
</feature>
<reference evidence="10" key="1">
    <citation type="submission" date="2022-06" db="EMBL/GenBank/DDBJ databases">
        <title>WGS of actinobacteria.</title>
        <authorList>
            <person name="Thawai C."/>
        </authorList>
    </citation>
    <scope>NUCLEOTIDE SEQUENCE</scope>
    <source>
        <strain evidence="10">AA8</strain>
    </source>
</reference>
<keyword evidence="5 8" id="KW-0472">Membrane</keyword>
<feature type="transmembrane region" description="Helical" evidence="8">
    <location>
        <begin position="150"/>
        <end position="172"/>
    </location>
</feature>
<dbReference type="PANTHER" id="PTHR30509:SF9">
    <property type="entry name" value="MULTIDRUG RESISTANCE PROTEIN MDTO"/>
    <property type="match status" value="1"/>
</dbReference>
<evidence type="ECO:0000313" key="10">
    <source>
        <dbReference type="EMBL" id="MCQ8769623.1"/>
    </source>
</evidence>
<organism evidence="10 11">
    <name type="scientific">Streptomyces telluris</name>
    <dbReference type="NCBI Taxonomy" id="2720021"/>
    <lineage>
        <taxon>Bacteria</taxon>
        <taxon>Bacillati</taxon>
        <taxon>Actinomycetota</taxon>
        <taxon>Actinomycetes</taxon>
        <taxon>Kitasatosporales</taxon>
        <taxon>Streptomycetaceae</taxon>
        <taxon>Streptomyces</taxon>
    </lineage>
</organism>
<dbReference type="Proteomes" id="UP001142374">
    <property type="component" value="Unassembled WGS sequence"/>
</dbReference>
<evidence type="ECO:0000256" key="5">
    <source>
        <dbReference type="ARBA" id="ARBA00023136"/>
    </source>
</evidence>
<keyword evidence="2" id="KW-1003">Cell membrane</keyword>